<protein>
    <submittedName>
        <fullName evidence="3">Uncharacterized protein</fullName>
    </submittedName>
</protein>
<sequence>MPVGARDAALISLLLCLLAVDGFAVLPARTGRRRYKVERLQTLSGREEMWEEATELLREGRCLKPQKLSISQLVADQSTRGVSPNATRDPIKRWRVAEQRRVNACAEGEMSALGMRGSRPTQTARGSSRTELSSETLAVPDERGVARRCRRENPT</sequence>
<evidence type="ECO:0000313" key="4">
    <source>
        <dbReference type="Proteomes" id="UP001182556"/>
    </source>
</evidence>
<organism evidence="3 4">
    <name type="scientific">Papiliotrema laurentii</name>
    <name type="common">Cryptococcus laurentii</name>
    <dbReference type="NCBI Taxonomy" id="5418"/>
    <lineage>
        <taxon>Eukaryota</taxon>
        <taxon>Fungi</taxon>
        <taxon>Dikarya</taxon>
        <taxon>Basidiomycota</taxon>
        <taxon>Agaricomycotina</taxon>
        <taxon>Tremellomycetes</taxon>
        <taxon>Tremellales</taxon>
        <taxon>Rhynchogastremaceae</taxon>
        <taxon>Papiliotrema</taxon>
    </lineage>
</organism>
<comment type="caution">
    <text evidence="3">The sequence shown here is derived from an EMBL/GenBank/DDBJ whole genome shotgun (WGS) entry which is preliminary data.</text>
</comment>
<gene>
    <name evidence="3" type="ORF">DB88DRAFT_469824</name>
</gene>
<evidence type="ECO:0000313" key="3">
    <source>
        <dbReference type="EMBL" id="KAK1927101.1"/>
    </source>
</evidence>
<feature type="region of interest" description="Disordered" evidence="1">
    <location>
        <begin position="114"/>
        <end position="155"/>
    </location>
</feature>
<feature type="compositionally biased region" description="Polar residues" evidence="1">
    <location>
        <begin position="119"/>
        <end position="136"/>
    </location>
</feature>
<reference evidence="3" key="1">
    <citation type="submission" date="2023-02" db="EMBL/GenBank/DDBJ databases">
        <title>Identification and recombinant expression of a fungal hydrolase from Papiliotrema laurentii that hydrolyzes apple cutin and clears colloidal polyester polyurethane.</title>
        <authorList>
            <consortium name="DOE Joint Genome Institute"/>
            <person name="Roman V.A."/>
            <person name="Bojanowski C."/>
            <person name="Crable B.R."/>
            <person name="Wagner D.N."/>
            <person name="Hung C.S."/>
            <person name="Nadeau L.J."/>
            <person name="Schratz L."/>
            <person name="Haridas S."/>
            <person name="Pangilinan J."/>
            <person name="Lipzen A."/>
            <person name="Na H."/>
            <person name="Yan M."/>
            <person name="Ng V."/>
            <person name="Grigoriev I.V."/>
            <person name="Spatafora J.W."/>
            <person name="Barlow D."/>
            <person name="Biffinger J."/>
            <person name="Kelley-Loughnane N."/>
            <person name="Varaljay V.A."/>
            <person name="Crookes-Goodson W.J."/>
        </authorList>
    </citation>
    <scope>NUCLEOTIDE SEQUENCE</scope>
    <source>
        <strain evidence="3">5307AH</strain>
    </source>
</reference>
<keyword evidence="4" id="KW-1185">Reference proteome</keyword>
<dbReference type="Proteomes" id="UP001182556">
    <property type="component" value="Unassembled WGS sequence"/>
</dbReference>
<proteinExistence type="predicted"/>
<feature type="signal peptide" evidence="2">
    <location>
        <begin position="1"/>
        <end position="24"/>
    </location>
</feature>
<feature type="chain" id="PRO_5042067792" evidence="2">
    <location>
        <begin position="25"/>
        <end position="155"/>
    </location>
</feature>
<accession>A0AAD9FVW0</accession>
<evidence type="ECO:0000256" key="2">
    <source>
        <dbReference type="SAM" id="SignalP"/>
    </source>
</evidence>
<evidence type="ECO:0000256" key="1">
    <source>
        <dbReference type="SAM" id="MobiDB-lite"/>
    </source>
</evidence>
<dbReference type="EMBL" id="JAODAN010000001">
    <property type="protein sequence ID" value="KAK1927101.1"/>
    <property type="molecule type" value="Genomic_DNA"/>
</dbReference>
<feature type="compositionally biased region" description="Basic and acidic residues" evidence="1">
    <location>
        <begin position="140"/>
        <end position="155"/>
    </location>
</feature>
<name>A0AAD9FVW0_PAPLA</name>
<dbReference type="AlphaFoldDB" id="A0AAD9FVW0"/>
<keyword evidence="2" id="KW-0732">Signal</keyword>